<dbReference type="SUPFAM" id="SSF52129">
    <property type="entry name" value="Caspase-like"/>
    <property type="match status" value="1"/>
</dbReference>
<dbReference type="GO" id="GO:0004197">
    <property type="term" value="F:cysteine-type endopeptidase activity"/>
    <property type="evidence" value="ECO:0007669"/>
    <property type="project" value="InterPro"/>
</dbReference>
<protein>
    <recommendedName>
        <fullName evidence="1">Peptidase C14 caspase domain-containing protein</fullName>
    </recommendedName>
</protein>
<proteinExistence type="predicted"/>
<keyword evidence="3" id="KW-1185">Reference proteome</keyword>
<gene>
    <name evidence="2" type="primary">106083170</name>
</gene>
<dbReference type="VEuPathDB" id="VectorBase:SCAU002310"/>
<dbReference type="AlphaFoldDB" id="A0A1I8NV67"/>
<evidence type="ECO:0000313" key="3">
    <source>
        <dbReference type="Proteomes" id="UP000095300"/>
    </source>
</evidence>
<name>A0A1I8NV67_STOCA</name>
<sequence length="248" mass="29458">MLSCENIFIFNWVNNYKQQVEHLRETFEHESLKNRVRVFNNLTCDELYEEMDRLTKVSFDLFPYVMVVVLENKSPRGRFICTKDSYHILLDMELLTLFKTNKTLAGKPRVFIVQKLQDYRCYGDTESEDENGNLPPTVEERRKHIDLKKEFKEITKNKRLYEGLQYLIAANEETPNFQSSPFIRIFCKQFLENSTSKSMGEIYSLIVKEIKENYCRYSIDIQLQTNKTSEDSGILDKVIDSDEMRDFL</sequence>
<evidence type="ECO:0000313" key="2">
    <source>
        <dbReference type="EnsemblMetazoa" id="SCAU002310-PA"/>
    </source>
</evidence>
<dbReference type="Gene3D" id="3.40.50.1460">
    <property type="match status" value="1"/>
</dbReference>
<feature type="domain" description="Peptidase C14 caspase" evidence="1">
    <location>
        <begin position="18"/>
        <end position="211"/>
    </location>
</feature>
<reference evidence="2" key="1">
    <citation type="submission" date="2020-05" db="UniProtKB">
        <authorList>
            <consortium name="EnsemblMetazoa"/>
        </authorList>
    </citation>
    <scope>IDENTIFICATION</scope>
    <source>
        <strain evidence="2">USDA</strain>
    </source>
</reference>
<dbReference type="GO" id="GO:0006508">
    <property type="term" value="P:proteolysis"/>
    <property type="evidence" value="ECO:0007669"/>
    <property type="project" value="InterPro"/>
</dbReference>
<dbReference type="Pfam" id="PF00656">
    <property type="entry name" value="Peptidase_C14"/>
    <property type="match status" value="1"/>
</dbReference>
<dbReference type="OrthoDB" id="7998895at2759"/>
<dbReference type="InterPro" id="IPR011600">
    <property type="entry name" value="Pept_C14_caspase"/>
</dbReference>
<accession>A0A1I8NV67</accession>
<evidence type="ECO:0000259" key="1">
    <source>
        <dbReference type="Pfam" id="PF00656"/>
    </source>
</evidence>
<dbReference type="Proteomes" id="UP000095300">
    <property type="component" value="Unassembled WGS sequence"/>
</dbReference>
<dbReference type="InterPro" id="IPR029030">
    <property type="entry name" value="Caspase-like_dom_sf"/>
</dbReference>
<organism evidence="2 3">
    <name type="scientific">Stomoxys calcitrans</name>
    <name type="common">Stable fly</name>
    <name type="synonym">Conops calcitrans</name>
    <dbReference type="NCBI Taxonomy" id="35570"/>
    <lineage>
        <taxon>Eukaryota</taxon>
        <taxon>Metazoa</taxon>
        <taxon>Ecdysozoa</taxon>
        <taxon>Arthropoda</taxon>
        <taxon>Hexapoda</taxon>
        <taxon>Insecta</taxon>
        <taxon>Pterygota</taxon>
        <taxon>Neoptera</taxon>
        <taxon>Endopterygota</taxon>
        <taxon>Diptera</taxon>
        <taxon>Brachycera</taxon>
        <taxon>Muscomorpha</taxon>
        <taxon>Muscoidea</taxon>
        <taxon>Muscidae</taxon>
        <taxon>Stomoxys</taxon>
    </lineage>
</organism>
<dbReference type="EnsemblMetazoa" id="SCAU002310-RA">
    <property type="protein sequence ID" value="SCAU002310-PA"/>
    <property type="gene ID" value="SCAU002310"/>
</dbReference>
<dbReference type="KEGG" id="scac:106083170"/>